<dbReference type="AlphaFoldDB" id="A0A5S6Q6V7"/>
<evidence type="ECO:0000313" key="3">
    <source>
        <dbReference type="WBParaSite" id="TMUE_1000003036.1"/>
    </source>
</evidence>
<name>A0A5S6Q6V7_TRIMR</name>
<accession>A0A5S6Q6V7</accession>
<feature type="compositionally biased region" description="Basic and acidic residues" evidence="1">
    <location>
        <begin position="28"/>
        <end position="38"/>
    </location>
</feature>
<feature type="compositionally biased region" description="Basic and acidic residues" evidence="1">
    <location>
        <begin position="96"/>
        <end position="107"/>
    </location>
</feature>
<organism evidence="2 3">
    <name type="scientific">Trichuris muris</name>
    <name type="common">Mouse whipworm</name>
    <dbReference type="NCBI Taxonomy" id="70415"/>
    <lineage>
        <taxon>Eukaryota</taxon>
        <taxon>Metazoa</taxon>
        <taxon>Ecdysozoa</taxon>
        <taxon>Nematoda</taxon>
        <taxon>Enoplea</taxon>
        <taxon>Dorylaimia</taxon>
        <taxon>Trichinellida</taxon>
        <taxon>Trichuridae</taxon>
        <taxon>Trichuris</taxon>
    </lineage>
</organism>
<feature type="region of interest" description="Disordered" evidence="1">
    <location>
        <begin position="1"/>
        <end position="41"/>
    </location>
</feature>
<dbReference type="WBParaSite" id="TMUE_1000003036.1">
    <property type="protein sequence ID" value="TMUE_1000003036.1"/>
    <property type="gene ID" value="WBGene00298588"/>
</dbReference>
<protein>
    <submittedName>
        <fullName evidence="3">Uncharacterized protein</fullName>
    </submittedName>
</protein>
<evidence type="ECO:0000313" key="2">
    <source>
        <dbReference type="Proteomes" id="UP000046395"/>
    </source>
</evidence>
<evidence type="ECO:0000256" key="1">
    <source>
        <dbReference type="SAM" id="MobiDB-lite"/>
    </source>
</evidence>
<proteinExistence type="predicted"/>
<sequence>MRNKVAGVLRDARAARDSSLCTKNKGKGAQDERAERPRIGAPARAPVRRLLEGGAKVPDNAAAARARRKTTKPVKPVLGGEQKETVGENRPNNATETDRRRGENRLATRVDHRSATVHFGAKFA</sequence>
<dbReference type="Proteomes" id="UP000046395">
    <property type="component" value="Unassembled WGS sequence"/>
</dbReference>
<reference evidence="3" key="1">
    <citation type="submission" date="2019-12" db="UniProtKB">
        <authorList>
            <consortium name="WormBaseParasite"/>
        </authorList>
    </citation>
    <scope>IDENTIFICATION</scope>
</reference>
<keyword evidence="2" id="KW-1185">Reference proteome</keyword>
<feature type="region of interest" description="Disordered" evidence="1">
    <location>
        <begin position="58"/>
        <end position="107"/>
    </location>
</feature>